<feature type="region of interest" description="Disordered" evidence="1">
    <location>
        <begin position="267"/>
        <end position="413"/>
    </location>
</feature>
<evidence type="ECO:0000313" key="2">
    <source>
        <dbReference type="EMBL" id="USY21857.1"/>
    </source>
</evidence>
<dbReference type="EMBL" id="CP099837">
    <property type="protein sequence ID" value="USY21857.1"/>
    <property type="molecule type" value="Genomic_DNA"/>
</dbReference>
<feature type="compositionally biased region" description="Pro residues" evidence="1">
    <location>
        <begin position="404"/>
        <end position="413"/>
    </location>
</feature>
<dbReference type="Proteomes" id="UP001055940">
    <property type="component" value="Chromosome"/>
</dbReference>
<name>A0ABY5DBZ1_9ACTN</name>
<feature type="compositionally biased region" description="Polar residues" evidence="1">
    <location>
        <begin position="369"/>
        <end position="380"/>
    </location>
</feature>
<feature type="compositionally biased region" description="Pro residues" evidence="1">
    <location>
        <begin position="309"/>
        <end position="358"/>
    </location>
</feature>
<dbReference type="RefSeq" id="WP_254420696.1">
    <property type="nucleotide sequence ID" value="NZ_BAAAJB010000058.1"/>
</dbReference>
<sequence length="413" mass="43156">MADIPSTGHVGEAGAQRFALQGDSVGARSAAFVAFARKEVDAGRKVVALYPAWQDSDAQRAINFARGALRTDHIAGVGVNLSPLALSLIADQLSYLAPYLPPGMVAALSDELPKHLLAGAWLRTVSNLSTLPTSLKQHMGSYAPTVSFLAYCAPNTQVGRLRPAEVARRLPFRPVQPVQLLCSTPDPGITKLFDENLPRAIQPVATRTLPAQPLGPAYWGTDKYVEFVALSAHPQALAYAAGAIRAAACSWCGEPVSAQQCPFCRGNSTGKPIRAHQTGSAPPRGGRPPAPSPQNPPSPQRPQRAQNPPGLPPGPQTQPRQAPRPTPPGPPQPGGAPAPPGHPHPNGAPAPPGPPAPGAPAHQGGSAPNATPTTQGTPSLRSGHRPPPSPDRTEGPEFQDRSPQPEPPRTYSR</sequence>
<keyword evidence="3" id="KW-1185">Reference proteome</keyword>
<organism evidence="2 3">
    <name type="scientific">Nocardiopsis exhalans</name>
    <dbReference type="NCBI Taxonomy" id="163604"/>
    <lineage>
        <taxon>Bacteria</taxon>
        <taxon>Bacillati</taxon>
        <taxon>Actinomycetota</taxon>
        <taxon>Actinomycetes</taxon>
        <taxon>Streptosporangiales</taxon>
        <taxon>Nocardiopsidaceae</taxon>
        <taxon>Nocardiopsis</taxon>
    </lineage>
</organism>
<feature type="compositionally biased region" description="Basic and acidic residues" evidence="1">
    <location>
        <begin position="391"/>
        <end position="400"/>
    </location>
</feature>
<gene>
    <name evidence="2" type="ORF">NE857_09720</name>
</gene>
<evidence type="ECO:0000313" key="3">
    <source>
        <dbReference type="Proteomes" id="UP001055940"/>
    </source>
</evidence>
<accession>A0ABY5DBZ1</accession>
<feature type="compositionally biased region" description="Low complexity" evidence="1">
    <location>
        <begin position="359"/>
        <end position="368"/>
    </location>
</feature>
<protein>
    <submittedName>
        <fullName evidence="2">Uncharacterized protein</fullName>
    </submittedName>
</protein>
<evidence type="ECO:0000256" key="1">
    <source>
        <dbReference type="SAM" id="MobiDB-lite"/>
    </source>
</evidence>
<proteinExistence type="predicted"/>
<reference evidence="2" key="1">
    <citation type="submission" date="2022-06" db="EMBL/GenBank/DDBJ databases">
        <authorList>
            <person name="Ping M."/>
        </authorList>
    </citation>
    <scope>NUCLEOTIDE SEQUENCE</scope>
    <source>
        <strain evidence="2">JCM11759T</strain>
    </source>
</reference>
<feature type="compositionally biased region" description="Pro residues" evidence="1">
    <location>
        <begin position="285"/>
        <end position="300"/>
    </location>
</feature>